<dbReference type="Proteomes" id="UP000241764">
    <property type="component" value="Unassembled WGS sequence"/>
</dbReference>
<dbReference type="RefSeq" id="WP_106664196.1">
    <property type="nucleotide sequence ID" value="NZ_PGGM01000004.1"/>
</dbReference>
<evidence type="ECO:0000313" key="2">
    <source>
        <dbReference type="Proteomes" id="UP000241764"/>
    </source>
</evidence>
<name>A0A2P7BDW6_9HYPH</name>
<reference evidence="2" key="1">
    <citation type="submission" date="2017-11" db="EMBL/GenBank/DDBJ databases">
        <authorList>
            <person name="Kuznetsova I."/>
            <person name="Sazanova A."/>
            <person name="Chirak E."/>
            <person name="Safronova V."/>
            <person name="Willems A."/>
        </authorList>
    </citation>
    <scope>NUCLEOTIDE SEQUENCE [LARGE SCALE GENOMIC DNA]</scope>
    <source>
        <strain evidence="2">CCBAU 03422</strain>
    </source>
</reference>
<comment type="caution">
    <text evidence="1">The sequence shown here is derived from an EMBL/GenBank/DDBJ whole genome shotgun (WGS) entry which is preliminary data.</text>
</comment>
<accession>A0A2P7BDW6</accession>
<gene>
    <name evidence="1" type="ORF">CU103_12265</name>
</gene>
<proteinExistence type="predicted"/>
<protein>
    <submittedName>
        <fullName evidence="1">Uncharacterized protein</fullName>
    </submittedName>
</protein>
<sequence>MSEVIKAEISNLQAQKAHMIAFKEESLSRQWDSAELKASEKAYHEAQIAKVDAQIAELSK</sequence>
<dbReference type="EMBL" id="PGGM01000004">
    <property type="protein sequence ID" value="PSH64651.1"/>
    <property type="molecule type" value="Genomic_DNA"/>
</dbReference>
<keyword evidence="2" id="KW-1185">Reference proteome</keyword>
<evidence type="ECO:0000313" key="1">
    <source>
        <dbReference type="EMBL" id="PSH64651.1"/>
    </source>
</evidence>
<organism evidence="1 2">
    <name type="scientific">Phyllobacterium sophorae</name>
    <dbReference type="NCBI Taxonomy" id="1520277"/>
    <lineage>
        <taxon>Bacteria</taxon>
        <taxon>Pseudomonadati</taxon>
        <taxon>Pseudomonadota</taxon>
        <taxon>Alphaproteobacteria</taxon>
        <taxon>Hyphomicrobiales</taxon>
        <taxon>Phyllobacteriaceae</taxon>
        <taxon>Phyllobacterium</taxon>
    </lineage>
</organism>
<dbReference type="AlphaFoldDB" id="A0A2P7BDW6"/>